<evidence type="ECO:0000313" key="1">
    <source>
        <dbReference type="EMBL" id="QBA22230.1"/>
    </source>
</evidence>
<gene>
    <name evidence="1" type="ORF">EU348_13915</name>
</gene>
<dbReference type="EMBL" id="CP035532">
    <property type="protein sequence ID" value="QBA22230.1"/>
    <property type="molecule type" value="Genomic_DNA"/>
</dbReference>
<sequence>MKKYIVMVCLSLAGIFKAQTAKELVGKWQLVETVINNQPQDIKSVFGSDQIFQTFSQDFGFESTVGKSTNKGKWELTKDNNEQILNITVGKNTTRLKVDYFDQNKRTISFVNNGNNMSLTYKKI</sequence>
<dbReference type="AlphaFoldDB" id="A0A411DPJ1"/>
<protein>
    <recommendedName>
        <fullName evidence="2">Extracellular endo-alpha-(1-&gt;5)-L-arabinanase C-terminal domain-containing protein</fullName>
    </recommendedName>
</protein>
<proteinExistence type="predicted"/>
<accession>A0A411DPJ1</accession>
<reference evidence="1" key="1">
    <citation type="submission" date="2019-01" db="EMBL/GenBank/DDBJ databases">
        <title>Whole Genome Sequencing for Putative Detection of Antimicrobial Resistance and Potential Virulence Factors in Chryseobacterium indologenes isolated from Nile Tilapia in Tanzania.</title>
        <authorList>
            <person name="Mwega E."/>
            <person name="Mutoloki S."/>
            <person name="Mugimba K."/>
            <person name="Colquhoun D."/>
            <person name="Mdegela R."/>
            <person name="Evensen O."/>
            <person name="Wasteson Y."/>
        </authorList>
    </citation>
    <scope>NUCLEOTIDE SEQUENCE [LARGE SCALE GENOMIC DNA]</scope>
    <source>
        <strain evidence="1">StR 01</strain>
    </source>
</reference>
<evidence type="ECO:0008006" key="2">
    <source>
        <dbReference type="Google" id="ProtNLM"/>
    </source>
</evidence>
<name>A0A411DPJ1_CHRID</name>
<organism evidence="1">
    <name type="scientific">Chryseobacterium indologenes</name>
    <name type="common">Flavobacterium indologenes</name>
    <dbReference type="NCBI Taxonomy" id="253"/>
    <lineage>
        <taxon>Bacteria</taxon>
        <taxon>Pseudomonadati</taxon>
        <taxon>Bacteroidota</taxon>
        <taxon>Flavobacteriia</taxon>
        <taxon>Flavobacteriales</taxon>
        <taxon>Weeksellaceae</taxon>
        <taxon>Chryseobacterium group</taxon>
        <taxon>Chryseobacterium</taxon>
    </lineage>
</organism>